<dbReference type="Pfam" id="PF14730">
    <property type="entry name" value="DUF4468"/>
    <property type="match status" value="1"/>
</dbReference>
<sequence>MKKLFFCLCILVSAPLLAQEPVTYQEVVTAEKLTQAQILEKANQWAVKAFKDYQKTIQYRDTSQVVLNGALSHVTTVGSGLTAAVVPRNYTYQLTVEAKPGRYRLSINNITVSTPQAGLTAALPTRQAVLDAHNATGGGKRMKENLIKSTNDEYDYLDAYFKGVLSSIQKHVADSKDDW</sequence>
<dbReference type="RefSeq" id="WP_184174356.1">
    <property type="nucleotide sequence ID" value="NZ_JACHGF010000003.1"/>
</dbReference>
<dbReference type="Proteomes" id="UP000557307">
    <property type="component" value="Unassembled WGS sequence"/>
</dbReference>
<comment type="caution">
    <text evidence="3">The sequence shown here is derived from an EMBL/GenBank/DDBJ whole genome shotgun (WGS) entry which is preliminary data.</text>
</comment>
<keyword evidence="1" id="KW-0732">Signal</keyword>
<dbReference type="InterPro" id="IPR027823">
    <property type="entry name" value="DUF4468"/>
</dbReference>
<keyword evidence="4" id="KW-1185">Reference proteome</keyword>
<protein>
    <recommendedName>
        <fullName evidence="2">DUF4468 domain-containing protein</fullName>
    </recommendedName>
</protein>
<proteinExistence type="predicted"/>
<feature type="chain" id="PRO_5033049873" description="DUF4468 domain-containing protein" evidence="1">
    <location>
        <begin position="19"/>
        <end position="179"/>
    </location>
</feature>
<evidence type="ECO:0000313" key="3">
    <source>
        <dbReference type="EMBL" id="MBB5284417.1"/>
    </source>
</evidence>
<evidence type="ECO:0000259" key="2">
    <source>
        <dbReference type="Pfam" id="PF14730"/>
    </source>
</evidence>
<feature type="domain" description="DUF4468" evidence="2">
    <location>
        <begin position="24"/>
        <end position="111"/>
    </location>
</feature>
<evidence type="ECO:0000313" key="4">
    <source>
        <dbReference type="Proteomes" id="UP000557307"/>
    </source>
</evidence>
<evidence type="ECO:0000256" key="1">
    <source>
        <dbReference type="SAM" id="SignalP"/>
    </source>
</evidence>
<dbReference type="Gene3D" id="3.30.530.80">
    <property type="match status" value="1"/>
</dbReference>
<reference evidence="3 4" key="1">
    <citation type="submission" date="2020-08" db="EMBL/GenBank/DDBJ databases">
        <title>Genomic Encyclopedia of Type Strains, Phase IV (KMG-IV): sequencing the most valuable type-strain genomes for metagenomic binning, comparative biology and taxonomic classification.</title>
        <authorList>
            <person name="Goeker M."/>
        </authorList>
    </citation>
    <scope>NUCLEOTIDE SEQUENCE [LARGE SCALE GENOMIC DNA]</scope>
    <source>
        <strain evidence="3 4">DSM 105074</strain>
    </source>
</reference>
<gene>
    <name evidence="3" type="ORF">HNQ92_002560</name>
</gene>
<organism evidence="3 4">
    <name type="scientific">Rhabdobacter roseus</name>
    <dbReference type="NCBI Taxonomy" id="1655419"/>
    <lineage>
        <taxon>Bacteria</taxon>
        <taxon>Pseudomonadati</taxon>
        <taxon>Bacteroidota</taxon>
        <taxon>Cytophagia</taxon>
        <taxon>Cytophagales</taxon>
        <taxon>Cytophagaceae</taxon>
        <taxon>Rhabdobacter</taxon>
    </lineage>
</organism>
<feature type="signal peptide" evidence="1">
    <location>
        <begin position="1"/>
        <end position="18"/>
    </location>
</feature>
<accession>A0A840TRS2</accession>
<dbReference type="EMBL" id="JACHGF010000003">
    <property type="protein sequence ID" value="MBB5284417.1"/>
    <property type="molecule type" value="Genomic_DNA"/>
</dbReference>
<name>A0A840TRS2_9BACT</name>
<dbReference type="AlphaFoldDB" id="A0A840TRS2"/>